<dbReference type="PANTHER" id="PTHR11758">
    <property type="entry name" value="40S RIBOSOMAL PROTEIN S15A"/>
    <property type="match status" value="1"/>
</dbReference>
<dbReference type="NCBIfam" id="NF001109">
    <property type="entry name" value="PRK00136.1"/>
    <property type="match status" value="1"/>
</dbReference>
<dbReference type="Gene3D" id="3.30.1490.10">
    <property type="match status" value="1"/>
</dbReference>
<dbReference type="GO" id="GO:1990904">
    <property type="term" value="C:ribonucleoprotein complex"/>
    <property type="evidence" value="ECO:0007669"/>
    <property type="project" value="UniProtKB-KW"/>
</dbReference>
<dbReference type="InterPro" id="IPR047863">
    <property type="entry name" value="Ribosomal_uS8_CS"/>
</dbReference>
<keyword evidence="4 7" id="KW-0689">Ribosomal protein</keyword>
<dbReference type="InterPro" id="IPR000630">
    <property type="entry name" value="Ribosomal_uS8"/>
</dbReference>
<evidence type="ECO:0000256" key="7">
    <source>
        <dbReference type="HAMAP-Rule" id="MF_01302"/>
    </source>
</evidence>
<keyword evidence="2 7" id="KW-0699">rRNA-binding</keyword>
<keyword evidence="5 7" id="KW-0687">Ribonucleoprotein</keyword>
<evidence type="ECO:0000256" key="4">
    <source>
        <dbReference type="ARBA" id="ARBA00022980"/>
    </source>
</evidence>
<reference evidence="10" key="1">
    <citation type="submission" date="2017-09" db="EMBL/GenBank/DDBJ databases">
        <title>Depth-based differentiation of microbial function through sediment-hosted aquifers and enrichment of novel symbionts in the deep terrestrial subsurface.</title>
        <authorList>
            <person name="Probst A.J."/>
            <person name="Ladd B."/>
            <person name="Jarett J.K."/>
            <person name="Geller-Mcgrath D.E."/>
            <person name="Sieber C.M.K."/>
            <person name="Emerson J.B."/>
            <person name="Anantharaman K."/>
            <person name="Thomas B.C."/>
            <person name="Malmstrom R."/>
            <person name="Stieglmeier M."/>
            <person name="Klingl A."/>
            <person name="Woyke T."/>
            <person name="Ryan C.M."/>
            <person name="Banfield J.F."/>
        </authorList>
    </citation>
    <scope>NUCLEOTIDE SEQUENCE [LARGE SCALE GENOMIC DNA]</scope>
</reference>
<dbReference type="FunFam" id="3.30.1490.10:FF:000001">
    <property type="entry name" value="30S ribosomal protein S8"/>
    <property type="match status" value="1"/>
</dbReference>
<dbReference type="GO" id="GO:0005737">
    <property type="term" value="C:cytoplasm"/>
    <property type="evidence" value="ECO:0007669"/>
    <property type="project" value="UniProtKB-ARBA"/>
</dbReference>
<comment type="similarity">
    <text evidence="1 7 8">Belongs to the universal ribosomal protein uS8 family.</text>
</comment>
<evidence type="ECO:0000256" key="8">
    <source>
        <dbReference type="RuleBase" id="RU003660"/>
    </source>
</evidence>
<keyword evidence="3 7" id="KW-0694">RNA-binding</keyword>
<comment type="subunit">
    <text evidence="7">Part of the 30S ribosomal subunit. Contacts proteins S5 and S12.</text>
</comment>
<name>A0A2M7XG43_9BACT</name>
<comment type="caution">
    <text evidence="9">The sequence shown here is derived from an EMBL/GenBank/DDBJ whole genome shotgun (WGS) entry which is preliminary data.</text>
</comment>
<evidence type="ECO:0000313" key="10">
    <source>
        <dbReference type="Proteomes" id="UP000231263"/>
    </source>
</evidence>
<dbReference type="SUPFAM" id="SSF56047">
    <property type="entry name" value="Ribosomal protein S8"/>
    <property type="match status" value="1"/>
</dbReference>
<dbReference type="Gene3D" id="3.30.1370.30">
    <property type="match status" value="1"/>
</dbReference>
<dbReference type="HAMAP" id="MF_01302_B">
    <property type="entry name" value="Ribosomal_uS8_B"/>
    <property type="match status" value="1"/>
</dbReference>
<evidence type="ECO:0000256" key="6">
    <source>
        <dbReference type="ARBA" id="ARBA00035258"/>
    </source>
</evidence>
<evidence type="ECO:0000256" key="1">
    <source>
        <dbReference type="ARBA" id="ARBA00006471"/>
    </source>
</evidence>
<dbReference type="FunFam" id="3.30.1370.30:FF:000002">
    <property type="entry name" value="30S ribosomal protein S8"/>
    <property type="match status" value="1"/>
</dbReference>
<dbReference type="AlphaFoldDB" id="A0A2M7XG43"/>
<dbReference type="GO" id="GO:0019843">
    <property type="term" value="F:rRNA binding"/>
    <property type="evidence" value="ECO:0007669"/>
    <property type="project" value="UniProtKB-UniRule"/>
</dbReference>
<organism evidence="9 10">
    <name type="scientific">Candidatus Uhrbacteria bacterium CG_4_9_14_3_um_filter_41_35</name>
    <dbReference type="NCBI Taxonomy" id="1975034"/>
    <lineage>
        <taxon>Bacteria</taxon>
        <taxon>Candidatus Uhriibacteriota</taxon>
    </lineage>
</organism>
<accession>A0A2M7XG43</accession>
<evidence type="ECO:0000256" key="2">
    <source>
        <dbReference type="ARBA" id="ARBA00022730"/>
    </source>
</evidence>
<dbReference type="EMBL" id="PFWT01000007">
    <property type="protein sequence ID" value="PJA46829.1"/>
    <property type="molecule type" value="Genomic_DNA"/>
</dbReference>
<sequence>MMTDPISDMLTRIRNASMVGKRLIEMPSSKIKFALAKILESEGYVETVKEETDGVRKTLYINLKFDGKVPAISSVKRISKPGRRVYVKSSELSRVLSGMGLAIISTPNGLMTNGEARKRSLGGEVICEIY</sequence>
<dbReference type="Pfam" id="PF00410">
    <property type="entry name" value="Ribosomal_S8"/>
    <property type="match status" value="1"/>
</dbReference>
<dbReference type="InterPro" id="IPR035987">
    <property type="entry name" value="Ribosomal_uS8_sf"/>
</dbReference>
<evidence type="ECO:0000256" key="5">
    <source>
        <dbReference type="ARBA" id="ARBA00023274"/>
    </source>
</evidence>
<proteinExistence type="inferred from homology"/>
<evidence type="ECO:0000256" key="3">
    <source>
        <dbReference type="ARBA" id="ARBA00022884"/>
    </source>
</evidence>
<protein>
    <recommendedName>
        <fullName evidence="6 7">Small ribosomal subunit protein uS8</fullName>
    </recommendedName>
</protein>
<dbReference type="Proteomes" id="UP000231263">
    <property type="component" value="Unassembled WGS sequence"/>
</dbReference>
<dbReference type="GO" id="GO:0006412">
    <property type="term" value="P:translation"/>
    <property type="evidence" value="ECO:0007669"/>
    <property type="project" value="UniProtKB-UniRule"/>
</dbReference>
<dbReference type="PROSITE" id="PS00053">
    <property type="entry name" value="RIBOSOMAL_S8"/>
    <property type="match status" value="1"/>
</dbReference>
<evidence type="ECO:0000313" key="9">
    <source>
        <dbReference type="EMBL" id="PJA46829.1"/>
    </source>
</evidence>
<comment type="function">
    <text evidence="7">One of the primary rRNA binding proteins, it binds directly to 16S rRNA central domain where it helps coordinate assembly of the platform of the 30S subunit.</text>
</comment>
<gene>
    <name evidence="7" type="primary">rpsH</name>
    <name evidence="9" type="ORF">CO173_01240</name>
</gene>
<dbReference type="GO" id="GO:0003735">
    <property type="term" value="F:structural constituent of ribosome"/>
    <property type="evidence" value="ECO:0007669"/>
    <property type="project" value="InterPro"/>
</dbReference>
<dbReference type="GO" id="GO:0005840">
    <property type="term" value="C:ribosome"/>
    <property type="evidence" value="ECO:0007669"/>
    <property type="project" value="UniProtKB-KW"/>
</dbReference>